<feature type="compositionally biased region" description="Polar residues" evidence="6">
    <location>
        <begin position="507"/>
        <end position="526"/>
    </location>
</feature>
<evidence type="ECO:0000313" key="8">
    <source>
        <dbReference type="EMBL" id="ERF71732.1"/>
    </source>
</evidence>
<dbReference type="InterPro" id="IPR001736">
    <property type="entry name" value="PLipase_D/transphosphatidylase"/>
</dbReference>
<dbReference type="CDD" id="cd09141">
    <property type="entry name" value="PLDc_vPLD1_2_yPLD_like_2"/>
    <property type="match status" value="1"/>
</dbReference>
<feature type="compositionally biased region" description="Polar residues" evidence="6">
    <location>
        <begin position="58"/>
        <end position="69"/>
    </location>
</feature>
<feature type="region of interest" description="Disordered" evidence="6">
    <location>
        <begin position="1"/>
        <end position="99"/>
    </location>
</feature>
<dbReference type="GO" id="GO:0004630">
    <property type="term" value="F:phospholipase D activity"/>
    <property type="evidence" value="ECO:0007669"/>
    <property type="project" value="UniProtKB-EC"/>
</dbReference>
<keyword evidence="5" id="KW-0443">Lipid metabolism</keyword>
<feature type="region of interest" description="Disordered" evidence="6">
    <location>
        <begin position="699"/>
        <end position="724"/>
    </location>
</feature>
<name>U1G374_ENDPU</name>
<feature type="compositionally biased region" description="Polar residues" evidence="6">
    <location>
        <begin position="124"/>
        <end position="144"/>
    </location>
</feature>
<feature type="region of interest" description="Disordered" evidence="6">
    <location>
        <begin position="122"/>
        <end position="149"/>
    </location>
</feature>
<dbReference type="EMBL" id="KE721194">
    <property type="protein sequence ID" value="ERF71732.1"/>
    <property type="molecule type" value="Genomic_DNA"/>
</dbReference>
<evidence type="ECO:0000259" key="7">
    <source>
        <dbReference type="PROSITE" id="PS50035"/>
    </source>
</evidence>
<feature type="compositionally biased region" description="Pro residues" evidence="6">
    <location>
        <begin position="634"/>
        <end position="646"/>
    </location>
</feature>
<evidence type="ECO:0000256" key="4">
    <source>
        <dbReference type="ARBA" id="ARBA00022963"/>
    </source>
</evidence>
<dbReference type="eggNOG" id="KOG1329">
    <property type="taxonomic scope" value="Eukaryota"/>
</dbReference>
<dbReference type="FunFam" id="3.30.870.10:FF:000034">
    <property type="entry name" value="Phospholipase"/>
    <property type="match status" value="1"/>
</dbReference>
<feature type="compositionally biased region" description="Low complexity" evidence="6">
    <location>
        <begin position="42"/>
        <end position="53"/>
    </location>
</feature>
<dbReference type="PANTHER" id="PTHR18896:SF186">
    <property type="entry name" value="PHOSPHOLIPASE D"/>
    <property type="match status" value="1"/>
</dbReference>
<evidence type="ECO:0000256" key="3">
    <source>
        <dbReference type="ARBA" id="ARBA00022801"/>
    </source>
</evidence>
<organism evidence="8 9">
    <name type="scientific">Endocarpon pusillum (strain Z07020 / HMAS-L-300199)</name>
    <name type="common">Lichen-forming fungus</name>
    <dbReference type="NCBI Taxonomy" id="1263415"/>
    <lineage>
        <taxon>Eukaryota</taxon>
        <taxon>Fungi</taxon>
        <taxon>Dikarya</taxon>
        <taxon>Ascomycota</taxon>
        <taxon>Pezizomycotina</taxon>
        <taxon>Eurotiomycetes</taxon>
        <taxon>Chaetothyriomycetidae</taxon>
        <taxon>Verrucariales</taxon>
        <taxon>Verrucariaceae</taxon>
        <taxon>Endocarpon</taxon>
    </lineage>
</organism>
<dbReference type="Gene3D" id="3.30.870.10">
    <property type="entry name" value="Endonuclease Chain A"/>
    <property type="match status" value="3"/>
</dbReference>
<dbReference type="InterPro" id="IPR025202">
    <property type="entry name" value="PLD-like_dom"/>
</dbReference>
<dbReference type="RefSeq" id="XP_007802654.1">
    <property type="nucleotide sequence ID" value="XM_007804463.1"/>
</dbReference>
<evidence type="ECO:0000256" key="1">
    <source>
        <dbReference type="ARBA" id="ARBA00012027"/>
    </source>
</evidence>
<dbReference type="SMART" id="SM00155">
    <property type="entry name" value="PLDc"/>
    <property type="match status" value="2"/>
</dbReference>
<dbReference type="InterPro" id="IPR015679">
    <property type="entry name" value="PLipase_D_fam"/>
</dbReference>
<dbReference type="SUPFAM" id="SSF56024">
    <property type="entry name" value="Phospholipase D/nuclease"/>
    <property type="match status" value="2"/>
</dbReference>
<proteinExistence type="predicted"/>
<dbReference type="EC" id="3.1.4.4" evidence="1"/>
<keyword evidence="3" id="KW-0378">Hydrolase</keyword>
<keyword evidence="2" id="KW-0677">Repeat</keyword>
<dbReference type="GeneID" id="19240552"/>
<evidence type="ECO:0000256" key="5">
    <source>
        <dbReference type="ARBA" id="ARBA00023098"/>
    </source>
</evidence>
<dbReference type="PANTHER" id="PTHR18896">
    <property type="entry name" value="PHOSPHOLIPASE D"/>
    <property type="match status" value="1"/>
</dbReference>
<accession>U1G374</accession>
<dbReference type="OMA" id="ILYWAHH"/>
<feature type="region of interest" description="Disordered" evidence="6">
    <location>
        <begin position="498"/>
        <end position="680"/>
    </location>
</feature>
<dbReference type="Pfam" id="PF13091">
    <property type="entry name" value="PLDc_2"/>
    <property type="match status" value="1"/>
</dbReference>
<dbReference type="HOGENOM" id="CLU_000690_2_2_1"/>
<feature type="compositionally biased region" description="Low complexity" evidence="6">
    <location>
        <begin position="568"/>
        <end position="583"/>
    </location>
</feature>
<evidence type="ECO:0000256" key="2">
    <source>
        <dbReference type="ARBA" id="ARBA00022737"/>
    </source>
</evidence>
<feature type="domain" description="PLD phosphodiesterase" evidence="7">
    <location>
        <begin position="976"/>
        <end position="1003"/>
    </location>
</feature>
<feature type="domain" description="PLD phosphodiesterase" evidence="7">
    <location>
        <begin position="370"/>
        <end position="397"/>
    </location>
</feature>
<dbReference type="OrthoDB" id="14911at2759"/>
<protein>
    <recommendedName>
        <fullName evidence="1">phospholipase D</fullName>
        <ecNumber evidence="1">3.1.4.4</ecNumber>
    </recommendedName>
</protein>
<feature type="compositionally biased region" description="Polar residues" evidence="6">
    <location>
        <begin position="543"/>
        <end position="556"/>
    </location>
</feature>
<keyword evidence="9" id="KW-1185">Reference proteome</keyword>
<feature type="compositionally biased region" description="Basic and acidic residues" evidence="6">
    <location>
        <begin position="1"/>
        <end position="19"/>
    </location>
</feature>
<dbReference type="Proteomes" id="UP000019373">
    <property type="component" value="Unassembled WGS sequence"/>
</dbReference>
<dbReference type="PROSITE" id="PS50035">
    <property type="entry name" value="PLD"/>
    <property type="match status" value="2"/>
</dbReference>
<feature type="compositionally biased region" description="Pro residues" evidence="6">
    <location>
        <begin position="584"/>
        <end position="594"/>
    </location>
</feature>
<gene>
    <name evidence="8" type="ORF">EPUS_05604</name>
</gene>
<dbReference type="AlphaFoldDB" id="U1G374"/>
<evidence type="ECO:0000256" key="6">
    <source>
        <dbReference type="SAM" id="MobiDB-lite"/>
    </source>
</evidence>
<sequence>MSRKDDDLAYGDEYGKDRGAGSQGTDRGIVGDTFKFLKNKYQQSQHPQPSQSPYGYTEQPSNPAGQQYTHEPAGYNPATSGQAPYPGGPPPQAPQKKPDAVSSIFNTLHGVVHGVGAELVGKFSGQNEPQSTSHHGAQSGQSAYQGAYVSPDTTSNRYSSFAGQKNGNDVKWYVDGCSYMYAVSKALEGARDSIWILDWWLSPELYLRRPPMKNEQYRIDRMLQAAAQRGVRVNVIVYKEVTQALTRKYLSPTLPEYLHSMLPRSTDAVTSFLVKMGLMATAASMEYLEAENPLIAPPVTVSSSHTKHALEDLHPNIAVFRHPDHLPDAKTMQSSLVSSLSNLKLDAATASRLGGDALKSMYGMTDGVILYWAHHEKLCLVDGKTAFMGGLDLCYGRWDTNQHPIADAHPHDLRAIVFPGQDYNNARIMDFDDVVHWQNNKLDRKTSSRMGWSDISVSLHGPVVQDLRRHFVDRWNFILDEKYTVRQDARYVRLSLSGAAGVPPGRPQSSQLGSSYQQENLQSQINPGHGSQPQFPPQSGSSTSYTPYQQGTSRPHSPQPPYHAQATQPYQQSVYSSQQEGQYYPPPPPGPPPMSQYGSGQEGPYTTYERPPKPEHGYSAELEGNRPQNTMYNSPPPSQYYDPPPTQSRGFDDEESFDRSSDGDRGFGGRSSRYGDEGRRLKDEMKGIGSMLKVHAEHHLQQHAHGKHTGGSDSSRPPRPRPLGGAMPCQIVRSCTKWSNGTPTEHSIQNAYIDIIQRSQHFVYIENQFFITATGDQQKPVKNQVGRALVERIVRAARAGQRYKVIVLMPSVPAFAGDLRDDAALGTRAIMEFQYNSINRGGHSIMEMIAREGINPNEYIRFYNLRNYDRINASGVMHQAEGISGVNYEDARRQHDEAVGAGYGGQGESIGGSIVNPSSQYQQYQSAAQYVAPGTATGSGRWDTVSECYMLGGEDIRNVPWDNDGDLSEIDAFVSEELYIHSKVLIADDRIVVCGSANLNDRSQLGTHDSEIAIIIEDPTPVQSTMAGQPWQATRFAASLRRQLFRKHLGLLRPQDMQRPDENFEPVGVHNRYDWDTPEDNIVADPLSDAFESLWNSRAKTNTEIFRKVFHAVPDDTVRNWNDYKEFYEYYFQKDDAKGDAKGDAKKAEQKPARYMWGHVVRDEFSPGAAGAREVKDWLSRVKGTLVEMPLMFLIDEDIAQEGATLNALTEEVYT</sequence>
<dbReference type="GO" id="GO:0009395">
    <property type="term" value="P:phospholipid catabolic process"/>
    <property type="evidence" value="ECO:0007669"/>
    <property type="project" value="TreeGrafter"/>
</dbReference>
<keyword evidence="4" id="KW-0442">Lipid degradation</keyword>
<feature type="compositionally biased region" description="Low complexity" evidence="6">
    <location>
        <begin position="527"/>
        <end position="542"/>
    </location>
</feature>
<evidence type="ECO:0000313" key="9">
    <source>
        <dbReference type="Proteomes" id="UP000019373"/>
    </source>
</evidence>
<reference evidence="9" key="1">
    <citation type="journal article" date="2014" name="BMC Genomics">
        <title>Genome characteristics reveal the impact of lichenization on lichen-forming fungus Endocarpon pusillum Hedwig (Verrucariales, Ascomycota).</title>
        <authorList>
            <person name="Wang Y.-Y."/>
            <person name="Liu B."/>
            <person name="Zhang X.-Y."/>
            <person name="Zhou Q.-M."/>
            <person name="Zhang T."/>
            <person name="Li H."/>
            <person name="Yu Y.-F."/>
            <person name="Zhang X.-L."/>
            <person name="Hao X.-Y."/>
            <person name="Wang M."/>
            <person name="Wang L."/>
            <person name="Wei J.-C."/>
        </authorList>
    </citation>
    <scope>NUCLEOTIDE SEQUENCE [LARGE SCALE GENOMIC DNA]</scope>
    <source>
        <strain evidence="9">Z07020 / HMAS-L-300199</strain>
    </source>
</reference>
<feature type="compositionally biased region" description="Basic and acidic residues" evidence="6">
    <location>
        <begin position="657"/>
        <end position="680"/>
    </location>
</feature>